<dbReference type="Gramene" id="PNW88001">
    <property type="protein sequence ID" value="PNW88001"/>
    <property type="gene ID" value="CHLRE_01g010296v5"/>
</dbReference>
<keyword evidence="2" id="KW-1185">Reference proteome</keyword>
<dbReference type="Proteomes" id="UP000006906">
    <property type="component" value="Chromosome 1"/>
</dbReference>
<sequence length="79" mass="8159">MENTPSLKFPKLTAAATILPGIIGPAPKAGTQGAQAQPAQHSDFRAVCADDSKPILSDLGSSGYCTRVVLLPPGTRWGL</sequence>
<accession>A0A2K3E5D7</accession>
<proteinExistence type="predicted"/>
<dbReference type="InParanoid" id="A0A2K3E5D7"/>
<reference evidence="1 2" key="1">
    <citation type="journal article" date="2007" name="Science">
        <title>The Chlamydomonas genome reveals the evolution of key animal and plant functions.</title>
        <authorList>
            <person name="Merchant S.S."/>
            <person name="Prochnik S.E."/>
            <person name="Vallon O."/>
            <person name="Harris E.H."/>
            <person name="Karpowicz S.J."/>
            <person name="Witman G.B."/>
            <person name="Terry A."/>
            <person name="Salamov A."/>
            <person name="Fritz-Laylin L.K."/>
            <person name="Marechal-Drouard L."/>
            <person name="Marshall W.F."/>
            <person name="Qu L.H."/>
            <person name="Nelson D.R."/>
            <person name="Sanderfoot A.A."/>
            <person name="Spalding M.H."/>
            <person name="Kapitonov V.V."/>
            <person name="Ren Q."/>
            <person name="Ferris P."/>
            <person name="Lindquist E."/>
            <person name="Shapiro H."/>
            <person name="Lucas S.M."/>
            <person name="Grimwood J."/>
            <person name="Schmutz J."/>
            <person name="Cardol P."/>
            <person name="Cerutti H."/>
            <person name="Chanfreau G."/>
            <person name="Chen C.L."/>
            <person name="Cognat V."/>
            <person name="Croft M.T."/>
            <person name="Dent R."/>
            <person name="Dutcher S."/>
            <person name="Fernandez E."/>
            <person name="Fukuzawa H."/>
            <person name="Gonzalez-Ballester D."/>
            <person name="Gonzalez-Halphen D."/>
            <person name="Hallmann A."/>
            <person name="Hanikenne M."/>
            <person name="Hippler M."/>
            <person name="Inwood W."/>
            <person name="Jabbari K."/>
            <person name="Kalanon M."/>
            <person name="Kuras R."/>
            <person name="Lefebvre P.A."/>
            <person name="Lemaire S.D."/>
            <person name="Lobanov A.V."/>
            <person name="Lohr M."/>
            <person name="Manuell A."/>
            <person name="Meier I."/>
            <person name="Mets L."/>
            <person name="Mittag M."/>
            <person name="Mittelmeier T."/>
            <person name="Moroney J.V."/>
            <person name="Moseley J."/>
            <person name="Napoli C."/>
            <person name="Nedelcu A.M."/>
            <person name="Niyogi K."/>
            <person name="Novoselov S.V."/>
            <person name="Paulsen I.T."/>
            <person name="Pazour G."/>
            <person name="Purton S."/>
            <person name="Ral J.P."/>
            <person name="Riano-Pachon D.M."/>
            <person name="Riekhof W."/>
            <person name="Rymarquis L."/>
            <person name="Schroda M."/>
            <person name="Stern D."/>
            <person name="Umen J."/>
            <person name="Willows R."/>
            <person name="Wilson N."/>
            <person name="Zimmer S.L."/>
            <person name="Allmer J."/>
            <person name="Balk J."/>
            <person name="Bisova K."/>
            <person name="Chen C.J."/>
            <person name="Elias M."/>
            <person name="Gendler K."/>
            <person name="Hauser C."/>
            <person name="Lamb M.R."/>
            <person name="Ledford H."/>
            <person name="Long J.C."/>
            <person name="Minagawa J."/>
            <person name="Page M.D."/>
            <person name="Pan J."/>
            <person name="Pootakham W."/>
            <person name="Roje S."/>
            <person name="Rose A."/>
            <person name="Stahlberg E."/>
            <person name="Terauchi A.M."/>
            <person name="Yang P."/>
            <person name="Ball S."/>
            <person name="Bowler C."/>
            <person name="Dieckmann C.L."/>
            <person name="Gladyshev V.N."/>
            <person name="Green P."/>
            <person name="Jorgensen R."/>
            <person name="Mayfield S."/>
            <person name="Mueller-Roeber B."/>
            <person name="Rajamani S."/>
            <person name="Sayre R.T."/>
            <person name="Brokstein P."/>
            <person name="Dubchak I."/>
            <person name="Goodstein D."/>
            <person name="Hornick L."/>
            <person name="Huang Y.W."/>
            <person name="Jhaveri J."/>
            <person name="Luo Y."/>
            <person name="Martinez D."/>
            <person name="Ngau W.C."/>
            <person name="Otillar B."/>
            <person name="Poliakov A."/>
            <person name="Porter A."/>
            <person name="Szajkowski L."/>
            <person name="Werner G."/>
            <person name="Zhou K."/>
            <person name="Grigoriev I.V."/>
            <person name="Rokhsar D.S."/>
            <person name="Grossman A.R."/>
        </authorList>
    </citation>
    <scope>NUCLEOTIDE SEQUENCE [LARGE SCALE GENOMIC DNA]</scope>
    <source>
        <strain evidence="2">CC-503</strain>
    </source>
</reference>
<dbReference type="AlphaFoldDB" id="A0A2K3E5D7"/>
<evidence type="ECO:0000313" key="2">
    <source>
        <dbReference type="Proteomes" id="UP000006906"/>
    </source>
</evidence>
<evidence type="ECO:0000313" key="1">
    <source>
        <dbReference type="EMBL" id="PNW88001.1"/>
    </source>
</evidence>
<organism evidence="1 2">
    <name type="scientific">Chlamydomonas reinhardtii</name>
    <name type="common">Chlamydomonas smithii</name>
    <dbReference type="NCBI Taxonomy" id="3055"/>
    <lineage>
        <taxon>Eukaryota</taxon>
        <taxon>Viridiplantae</taxon>
        <taxon>Chlorophyta</taxon>
        <taxon>core chlorophytes</taxon>
        <taxon>Chlorophyceae</taxon>
        <taxon>CS clade</taxon>
        <taxon>Chlamydomonadales</taxon>
        <taxon>Chlamydomonadaceae</taxon>
        <taxon>Chlamydomonas</taxon>
    </lineage>
</organism>
<dbReference type="EMBL" id="CM008962">
    <property type="protein sequence ID" value="PNW88001.1"/>
    <property type="molecule type" value="Genomic_DNA"/>
</dbReference>
<protein>
    <submittedName>
        <fullName evidence="1">Uncharacterized protein</fullName>
    </submittedName>
</protein>
<gene>
    <name evidence="1" type="ORF">CHLRE_01g010296v5</name>
</gene>
<dbReference type="GeneID" id="66051971"/>
<dbReference type="KEGG" id="cre:CHLRE_01g010296v5"/>
<dbReference type="RefSeq" id="XP_042928199.1">
    <property type="nucleotide sequence ID" value="XM_043058285.1"/>
</dbReference>
<name>A0A2K3E5D7_CHLRE</name>